<proteinExistence type="predicted"/>
<organism evidence="1 2">
    <name type="scientific">Apteryx owenii</name>
    <name type="common">Little spotted kiwi</name>
    <dbReference type="NCBI Taxonomy" id="8824"/>
    <lineage>
        <taxon>Eukaryota</taxon>
        <taxon>Metazoa</taxon>
        <taxon>Chordata</taxon>
        <taxon>Craniata</taxon>
        <taxon>Vertebrata</taxon>
        <taxon>Euteleostomi</taxon>
        <taxon>Archelosauria</taxon>
        <taxon>Archosauria</taxon>
        <taxon>Dinosauria</taxon>
        <taxon>Saurischia</taxon>
        <taxon>Theropoda</taxon>
        <taxon>Coelurosauria</taxon>
        <taxon>Aves</taxon>
        <taxon>Palaeognathae</taxon>
        <taxon>Apterygiformes</taxon>
        <taxon>Apterygidae</taxon>
        <taxon>Apteryx</taxon>
    </lineage>
</organism>
<accession>A0A8B9PP33</accession>
<dbReference type="Proteomes" id="UP000694424">
    <property type="component" value="Unplaced"/>
</dbReference>
<sequence>SGTGDKLRSAHAHGPRSTLCCAMWCWARLEKSSDILNFAVSAQACKGKVGRQGRRILCLMTLGPDRCGQMWLPPLDENCSLLGKPRSSDHAWIKLPAKQKGSVWESWMVHFPSVAVTLDISQGNPFSSLMVAC</sequence>
<keyword evidence="2" id="KW-1185">Reference proteome</keyword>
<protein>
    <submittedName>
        <fullName evidence="1">Uncharacterized protein</fullName>
    </submittedName>
</protein>
<evidence type="ECO:0000313" key="2">
    <source>
        <dbReference type="Proteomes" id="UP000694424"/>
    </source>
</evidence>
<name>A0A8B9PP33_APTOW</name>
<reference evidence="1" key="2">
    <citation type="submission" date="2025-09" db="UniProtKB">
        <authorList>
            <consortium name="Ensembl"/>
        </authorList>
    </citation>
    <scope>IDENTIFICATION</scope>
</reference>
<evidence type="ECO:0000313" key="1">
    <source>
        <dbReference type="Ensembl" id="ENSAOWP00000013223.1"/>
    </source>
</evidence>
<reference evidence="1" key="1">
    <citation type="submission" date="2025-08" db="UniProtKB">
        <authorList>
            <consortium name="Ensembl"/>
        </authorList>
    </citation>
    <scope>IDENTIFICATION</scope>
</reference>
<dbReference type="Ensembl" id="ENSAOWT00000015022.1">
    <property type="protein sequence ID" value="ENSAOWP00000013223.1"/>
    <property type="gene ID" value="ENSAOWG00000009016.1"/>
</dbReference>
<dbReference type="AlphaFoldDB" id="A0A8B9PP33"/>